<dbReference type="PANTHER" id="PTHR19372:SF7">
    <property type="entry name" value="SULFITE OXIDASE, MITOCHONDRIAL"/>
    <property type="match status" value="1"/>
</dbReference>
<dbReference type="SUPFAM" id="SSF55856">
    <property type="entry name" value="Cytochrome b5-like heme/steroid binding domain"/>
    <property type="match status" value="1"/>
</dbReference>
<accession>A0A9W9YMV2</accession>
<feature type="domain" description="Cytochrome b5 heme-binding" evidence="5">
    <location>
        <begin position="52"/>
        <end position="131"/>
    </location>
</feature>
<proteinExistence type="inferred from homology"/>
<dbReference type="PANTHER" id="PTHR19372">
    <property type="entry name" value="SULFITE REDUCTASE"/>
    <property type="match status" value="1"/>
</dbReference>
<evidence type="ECO:0000313" key="7">
    <source>
        <dbReference type="Proteomes" id="UP001163046"/>
    </source>
</evidence>
<evidence type="ECO:0000256" key="2">
    <source>
        <dbReference type="ARBA" id="ARBA00022723"/>
    </source>
</evidence>
<dbReference type="Proteomes" id="UP001163046">
    <property type="component" value="Unassembled WGS sequence"/>
</dbReference>
<name>A0A9W9YMV2_9CNID</name>
<sequence length="231" mass="25670">MSSSHATYLTISSHYSIIGALVGTLTGIALITNKEKLKKQALPMIKKPESKGPVYSLEEVSQHNTHEKGVWVTYQGHVYDITDFIANHPGGPQKIILAAGGALEPFWALYAVHNTQHVLDLLEEYRIGSLSKEESSDQAADIKDPYVNDPSRHPALKINTKKPFNAEPPMQLLSDSLVTPNEIFFIRNHLPVPDIDENKYELEITGEGINTVALSLEVILLWLCRISVTFT</sequence>
<evidence type="ECO:0000259" key="5">
    <source>
        <dbReference type="PROSITE" id="PS50255"/>
    </source>
</evidence>
<dbReference type="SUPFAM" id="SSF56524">
    <property type="entry name" value="Oxidoreductase molybdopterin-binding domain"/>
    <property type="match status" value="1"/>
</dbReference>
<dbReference type="EMBL" id="MU827315">
    <property type="protein sequence ID" value="KAJ7358773.1"/>
    <property type="molecule type" value="Genomic_DNA"/>
</dbReference>
<comment type="caution">
    <text evidence="6">The sequence shown here is derived from an EMBL/GenBank/DDBJ whole genome shotgun (WGS) entry which is preliminary data.</text>
</comment>
<keyword evidence="3 4" id="KW-0408">Iron</keyword>
<keyword evidence="1 4" id="KW-0349">Heme</keyword>
<evidence type="ECO:0000313" key="6">
    <source>
        <dbReference type="EMBL" id="KAJ7358773.1"/>
    </source>
</evidence>
<evidence type="ECO:0000256" key="3">
    <source>
        <dbReference type="ARBA" id="ARBA00023004"/>
    </source>
</evidence>
<evidence type="ECO:0000256" key="1">
    <source>
        <dbReference type="ARBA" id="ARBA00022617"/>
    </source>
</evidence>
<dbReference type="SMART" id="SM01117">
    <property type="entry name" value="Cyt-b5"/>
    <property type="match status" value="1"/>
</dbReference>
<dbReference type="PROSITE" id="PS50255">
    <property type="entry name" value="CYTOCHROME_B5_2"/>
    <property type="match status" value="1"/>
</dbReference>
<dbReference type="PRINTS" id="PR00407">
    <property type="entry name" value="EUMOPTERIN"/>
</dbReference>
<keyword evidence="4" id="KW-1133">Transmembrane helix</keyword>
<dbReference type="InterPro" id="IPR036374">
    <property type="entry name" value="OxRdtase_Mopterin-bd_sf"/>
</dbReference>
<keyword evidence="7" id="KW-1185">Reference proteome</keyword>
<dbReference type="InterPro" id="IPR018506">
    <property type="entry name" value="Cyt_B5_heme-BS"/>
</dbReference>
<dbReference type="GO" id="GO:0008482">
    <property type="term" value="F:sulfite oxidase activity"/>
    <property type="evidence" value="ECO:0007669"/>
    <property type="project" value="TreeGrafter"/>
</dbReference>
<dbReference type="GO" id="GO:0020037">
    <property type="term" value="F:heme binding"/>
    <property type="evidence" value="ECO:0007669"/>
    <property type="project" value="UniProtKB-UniRule"/>
</dbReference>
<dbReference type="GO" id="GO:0006790">
    <property type="term" value="P:sulfur compound metabolic process"/>
    <property type="evidence" value="ECO:0007669"/>
    <property type="project" value="TreeGrafter"/>
</dbReference>
<organism evidence="6 7">
    <name type="scientific">Desmophyllum pertusum</name>
    <dbReference type="NCBI Taxonomy" id="174260"/>
    <lineage>
        <taxon>Eukaryota</taxon>
        <taxon>Metazoa</taxon>
        <taxon>Cnidaria</taxon>
        <taxon>Anthozoa</taxon>
        <taxon>Hexacorallia</taxon>
        <taxon>Scleractinia</taxon>
        <taxon>Caryophylliina</taxon>
        <taxon>Caryophylliidae</taxon>
        <taxon>Desmophyllum</taxon>
    </lineage>
</organism>
<dbReference type="GO" id="GO:0046872">
    <property type="term" value="F:metal ion binding"/>
    <property type="evidence" value="ECO:0007669"/>
    <property type="project" value="UniProtKB-UniRule"/>
</dbReference>
<dbReference type="PROSITE" id="PS00191">
    <property type="entry name" value="CYTOCHROME_B5_1"/>
    <property type="match status" value="1"/>
</dbReference>
<dbReference type="Gene3D" id="3.10.120.10">
    <property type="entry name" value="Cytochrome b5-like heme/steroid binding domain"/>
    <property type="match status" value="1"/>
</dbReference>
<keyword evidence="2 4" id="KW-0479">Metal-binding</keyword>
<protein>
    <recommendedName>
        <fullName evidence="5">Cytochrome b5 heme-binding domain-containing protein</fullName>
    </recommendedName>
</protein>
<evidence type="ECO:0000256" key="4">
    <source>
        <dbReference type="RuleBase" id="RU362121"/>
    </source>
</evidence>
<dbReference type="OrthoDB" id="10051395at2759"/>
<feature type="transmembrane region" description="Helical" evidence="4">
    <location>
        <begin position="12"/>
        <end position="31"/>
    </location>
</feature>
<dbReference type="AlphaFoldDB" id="A0A9W9YMV2"/>
<dbReference type="InterPro" id="IPR036400">
    <property type="entry name" value="Cyt_B5-like_heme/steroid_sf"/>
</dbReference>
<dbReference type="PRINTS" id="PR00363">
    <property type="entry name" value="CYTOCHROMEB5"/>
</dbReference>
<keyword evidence="4" id="KW-0472">Membrane</keyword>
<dbReference type="InterPro" id="IPR001199">
    <property type="entry name" value="Cyt_B5-like_heme/steroid-bd"/>
</dbReference>
<dbReference type="GO" id="GO:0043546">
    <property type="term" value="F:molybdopterin cofactor binding"/>
    <property type="evidence" value="ECO:0007669"/>
    <property type="project" value="TreeGrafter"/>
</dbReference>
<reference evidence="6" key="1">
    <citation type="submission" date="2023-01" db="EMBL/GenBank/DDBJ databases">
        <title>Genome assembly of the deep-sea coral Lophelia pertusa.</title>
        <authorList>
            <person name="Herrera S."/>
            <person name="Cordes E."/>
        </authorList>
    </citation>
    <scope>NUCLEOTIDE SEQUENCE</scope>
    <source>
        <strain evidence="6">USNM1676648</strain>
        <tissue evidence="6">Polyp</tissue>
    </source>
</reference>
<gene>
    <name evidence="6" type="ORF">OS493_021552</name>
</gene>
<dbReference type="FunFam" id="3.10.120.10:FF:000007">
    <property type="entry name" value="Sulfite oxidase, mitochondrial"/>
    <property type="match status" value="1"/>
</dbReference>
<dbReference type="InterPro" id="IPR008335">
    <property type="entry name" value="Mopterin_OxRdtase_euk"/>
</dbReference>
<dbReference type="Pfam" id="PF00173">
    <property type="entry name" value="Cyt-b5"/>
    <property type="match status" value="1"/>
</dbReference>
<keyword evidence="4" id="KW-0812">Transmembrane</keyword>
<comment type="similarity">
    <text evidence="4">Belongs to the cytochrome b5 family.</text>
</comment>
<dbReference type="GO" id="GO:0005739">
    <property type="term" value="C:mitochondrion"/>
    <property type="evidence" value="ECO:0007669"/>
    <property type="project" value="TreeGrafter"/>
</dbReference>
<dbReference type="Gene3D" id="3.90.420.10">
    <property type="entry name" value="Oxidoreductase, molybdopterin-binding domain"/>
    <property type="match status" value="1"/>
</dbReference>